<dbReference type="InterPro" id="IPR013783">
    <property type="entry name" value="Ig-like_fold"/>
</dbReference>
<dbReference type="PROSITE" id="PS50853">
    <property type="entry name" value="FN3"/>
    <property type="match status" value="1"/>
</dbReference>
<evidence type="ECO:0000313" key="10">
    <source>
        <dbReference type="Proteomes" id="UP000286186"/>
    </source>
</evidence>
<dbReference type="EMBL" id="QROT01000008">
    <property type="protein sequence ID" value="RHL43553.1"/>
    <property type="molecule type" value="Genomic_DNA"/>
</dbReference>
<dbReference type="Pfam" id="PF00041">
    <property type="entry name" value="fn3"/>
    <property type="match status" value="1"/>
</dbReference>
<evidence type="ECO:0000313" key="3">
    <source>
        <dbReference type="EMBL" id="RHA16715.1"/>
    </source>
</evidence>
<dbReference type="Proteomes" id="UP000284779">
    <property type="component" value="Unassembled WGS sequence"/>
</dbReference>
<evidence type="ECO:0000259" key="2">
    <source>
        <dbReference type="PROSITE" id="PS50853"/>
    </source>
</evidence>
<comment type="caution">
    <text evidence="3">The sequence shown here is derived from an EMBL/GenBank/DDBJ whole genome shotgun (WGS) entry which is preliminary data.</text>
</comment>
<dbReference type="Gene3D" id="2.60.40.10">
    <property type="entry name" value="Immunoglobulins"/>
    <property type="match status" value="1"/>
</dbReference>
<dbReference type="SUPFAM" id="SSF49265">
    <property type="entry name" value="Fibronectin type III"/>
    <property type="match status" value="1"/>
</dbReference>
<keyword evidence="8" id="KW-1185">Reference proteome</keyword>
<dbReference type="Proteomes" id="UP000283314">
    <property type="component" value="Unassembled WGS sequence"/>
</dbReference>
<evidence type="ECO:0000313" key="5">
    <source>
        <dbReference type="EMBL" id="RHF87142.1"/>
    </source>
</evidence>
<evidence type="ECO:0000313" key="9">
    <source>
        <dbReference type="Proteomes" id="UP000285740"/>
    </source>
</evidence>
<protein>
    <recommendedName>
        <fullName evidence="2">Fibronectin type-III domain-containing protein</fullName>
    </recommendedName>
</protein>
<dbReference type="Proteomes" id="UP000286186">
    <property type="component" value="Unassembled WGS sequence"/>
</dbReference>
<feature type="signal peptide" evidence="1">
    <location>
        <begin position="1"/>
        <end position="27"/>
    </location>
</feature>
<dbReference type="GeneID" id="66467693"/>
<organism evidence="3 8">
    <name type="scientific">Eubacterium ventriosum</name>
    <dbReference type="NCBI Taxonomy" id="39496"/>
    <lineage>
        <taxon>Bacteria</taxon>
        <taxon>Bacillati</taxon>
        <taxon>Bacillota</taxon>
        <taxon>Clostridia</taxon>
        <taxon>Eubacteriales</taxon>
        <taxon>Eubacteriaceae</taxon>
        <taxon>Eubacterium</taxon>
    </lineage>
</organism>
<evidence type="ECO:0000313" key="4">
    <source>
        <dbReference type="EMBL" id="RHA80908.1"/>
    </source>
</evidence>
<sequence>MRKLFKNLTAIGLSVTMVVGTASMASAAVAKGTDVSNGKAWTSYSIHTREDNGVWEDKLIGAGQKYQNKENTYKSYGEDAKITTQTSSSFTMNVVSTGWSAKWTPKGDVGQSNPWGVTADKVVNVERGRYYTISFKIKSTLKNEIMKSQDKKDAKGNVIKDSEGKAMGENVGTGKYNYVKHIHFKAFDNTDKDGAALNLSNVKATIGGKSVLSSTKDFSPFVALDSQNTADDGYVTVSADVKIPSLRSEYQKKKAQPTLGIKFAFGAFLKEYIDESDMSGTIDVKDFKITAGIQSPSQVKISKVKAKKKAMVVKYKKASKAKKYEVQYSLKKNFKKSKVKTTKKAKITIKKLKSGKKYYVRVRGFFMNGKTKVYGPYSAKKVVKIK</sequence>
<dbReference type="AlphaFoldDB" id="A0A413R547"/>
<proteinExistence type="predicted"/>
<dbReference type="InterPro" id="IPR003961">
    <property type="entry name" value="FN3_dom"/>
</dbReference>
<keyword evidence="1" id="KW-0732">Signal</keyword>
<evidence type="ECO:0000313" key="7">
    <source>
        <dbReference type="Proteomes" id="UP000283314"/>
    </source>
</evidence>
<reference evidence="7 8" key="1">
    <citation type="submission" date="2018-08" db="EMBL/GenBank/DDBJ databases">
        <title>A genome reference for cultivated species of the human gut microbiota.</title>
        <authorList>
            <person name="Zou Y."/>
            <person name="Xue W."/>
            <person name="Luo G."/>
        </authorList>
    </citation>
    <scope>NUCLEOTIDE SEQUENCE [LARGE SCALE GENOMIC DNA]</scope>
    <source>
        <strain evidence="6 7">AF37-4</strain>
        <strain evidence="5 10">AM23-22</strain>
        <strain evidence="4 9">AM42-30</strain>
        <strain evidence="3 8">AM44-11BH</strain>
    </source>
</reference>
<dbReference type="EMBL" id="QSFD01000017">
    <property type="protein sequence ID" value="RHA16715.1"/>
    <property type="molecule type" value="Genomic_DNA"/>
</dbReference>
<dbReference type="Proteomes" id="UP000285740">
    <property type="component" value="Unassembled WGS sequence"/>
</dbReference>
<feature type="domain" description="Fibronectin type-III" evidence="2">
    <location>
        <begin position="295"/>
        <end position="386"/>
    </location>
</feature>
<evidence type="ECO:0000256" key="1">
    <source>
        <dbReference type="SAM" id="SignalP"/>
    </source>
</evidence>
<feature type="chain" id="PRO_5036104493" description="Fibronectin type-III domain-containing protein" evidence="1">
    <location>
        <begin position="28"/>
        <end position="386"/>
    </location>
</feature>
<evidence type="ECO:0000313" key="6">
    <source>
        <dbReference type="EMBL" id="RHL43553.1"/>
    </source>
</evidence>
<dbReference type="EMBL" id="QRHR01000012">
    <property type="protein sequence ID" value="RHF87142.1"/>
    <property type="molecule type" value="Genomic_DNA"/>
</dbReference>
<gene>
    <name evidence="6" type="ORF">DW018_10605</name>
    <name evidence="5" type="ORF">DW652_10395</name>
    <name evidence="4" type="ORF">DW918_05355</name>
    <name evidence="3" type="ORF">DW944_11430</name>
</gene>
<dbReference type="InterPro" id="IPR036116">
    <property type="entry name" value="FN3_sf"/>
</dbReference>
<accession>A0A413R547</accession>
<name>A0A413R547_9FIRM</name>
<dbReference type="RefSeq" id="WP_117971751.1">
    <property type="nucleotide sequence ID" value="NZ_CABJDQ010000008.1"/>
</dbReference>
<dbReference type="EMBL" id="QSFV01000012">
    <property type="protein sequence ID" value="RHA80908.1"/>
    <property type="molecule type" value="Genomic_DNA"/>
</dbReference>
<evidence type="ECO:0000313" key="8">
    <source>
        <dbReference type="Proteomes" id="UP000284779"/>
    </source>
</evidence>